<dbReference type="GO" id="GO:0051879">
    <property type="term" value="F:Hsp90 protein binding"/>
    <property type="evidence" value="ECO:0007669"/>
    <property type="project" value="TreeGrafter"/>
</dbReference>
<evidence type="ECO:0000313" key="4">
    <source>
        <dbReference type="EMBL" id="RPA97503.1"/>
    </source>
</evidence>
<dbReference type="Gene3D" id="1.20.1280.50">
    <property type="match status" value="1"/>
</dbReference>
<dbReference type="PANTHER" id="PTHR22904:SF523">
    <property type="entry name" value="STRESS-INDUCED-PHOSPHOPROTEIN 1"/>
    <property type="match status" value="1"/>
</dbReference>
<dbReference type="InterPro" id="IPR036047">
    <property type="entry name" value="F-box-like_dom_sf"/>
</dbReference>
<dbReference type="SUPFAM" id="SSF81383">
    <property type="entry name" value="F-box domain"/>
    <property type="match status" value="1"/>
</dbReference>
<evidence type="ECO:0000313" key="5">
    <source>
        <dbReference type="Proteomes" id="UP000276215"/>
    </source>
</evidence>
<dbReference type="PANTHER" id="PTHR22904">
    <property type="entry name" value="TPR REPEAT CONTAINING PROTEIN"/>
    <property type="match status" value="1"/>
</dbReference>
<feature type="domain" description="F-box" evidence="3">
    <location>
        <begin position="141"/>
        <end position="188"/>
    </location>
</feature>
<proteinExistence type="predicted"/>
<protein>
    <recommendedName>
        <fullName evidence="3">F-box domain-containing protein</fullName>
    </recommendedName>
</protein>
<evidence type="ECO:0000256" key="1">
    <source>
        <dbReference type="ARBA" id="ARBA00022737"/>
    </source>
</evidence>
<sequence length="298" mass="32245">MPTPQTLSSQQAGRSAYASGDFAAALSHFTSALSQPNIPLSLRVQILDHLSATREKLQDLPGALADARCIMRLRPTAVEGYLRGGKILQLLGRQDDALRLYLYGLDKLPAGGDGGRVRAQVDKLRARIAGKKCEEERGRRRDPFEILPIEVAVLVLAHLPFRTLMLARAVSKGWKGVIEAAPRTFSEVDFTEARRGVTPAAFKAIVNASRGGVRIARISKLAGGGGKTTSGLLGYLVRRARRLMTLEVYRSGEVDTALVEVVREGVTGLKLPALITCILAFGSLRSDVSRSPRLPARV</sequence>
<dbReference type="OrthoDB" id="629492at2759"/>
<dbReference type="EMBL" id="ML120403">
    <property type="protein sequence ID" value="RPA97503.1"/>
    <property type="molecule type" value="Genomic_DNA"/>
</dbReference>
<dbReference type="SUPFAM" id="SSF48452">
    <property type="entry name" value="TPR-like"/>
    <property type="match status" value="1"/>
</dbReference>
<dbReference type="SMART" id="SM00256">
    <property type="entry name" value="FBOX"/>
    <property type="match status" value="1"/>
</dbReference>
<keyword evidence="2" id="KW-0802">TPR repeat</keyword>
<evidence type="ECO:0000256" key="2">
    <source>
        <dbReference type="ARBA" id="ARBA00022803"/>
    </source>
</evidence>
<name>A0A3N4JH04_9PEZI</name>
<organism evidence="4 5">
    <name type="scientific">Choiromyces venosus 120613-1</name>
    <dbReference type="NCBI Taxonomy" id="1336337"/>
    <lineage>
        <taxon>Eukaryota</taxon>
        <taxon>Fungi</taxon>
        <taxon>Dikarya</taxon>
        <taxon>Ascomycota</taxon>
        <taxon>Pezizomycotina</taxon>
        <taxon>Pezizomycetes</taxon>
        <taxon>Pezizales</taxon>
        <taxon>Tuberaceae</taxon>
        <taxon>Choiromyces</taxon>
    </lineage>
</organism>
<keyword evidence="5" id="KW-1185">Reference proteome</keyword>
<keyword evidence="1" id="KW-0677">Repeat</keyword>
<dbReference type="Proteomes" id="UP000276215">
    <property type="component" value="Unassembled WGS sequence"/>
</dbReference>
<dbReference type="InterPro" id="IPR011990">
    <property type="entry name" value="TPR-like_helical_dom_sf"/>
</dbReference>
<dbReference type="Pfam" id="PF00646">
    <property type="entry name" value="F-box"/>
    <property type="match status" value="1"/>
</dbReference>
<dbReference type="STRING" id="1336337.A0A3N4JH04"/>
<dbReference type="PROSITE" id="PS50181">
    <property type="entry name" value="FBOX"/>
    <property type="match status" value="1"/>
</dbReference>
<dbReference type="InterPro" id="IPR001810">
    <property type="entry name" value="F-box_dom"/>
</dbReference>
<reference evidence="4 5" key="1">
    <citation type="journal article" date="2018" name="Nat. Ecol. Evol.">
        <title>Pezizomycetes genomes reveal the molecular basis of ectomycorrhizal truffle lifestyle.</title>
        <authorList>
            <person name="Murat C."/>
            <person name="Payen T."/>
            <person name="Noel B."/>
            <person name="Kuo A."/>
            <person name="Morin E."/>
            <person name="Chen J."/>
            <person name="Kohler A."/>
            <person name="Krizsan K."/>
            <person name="Balestrini R."/>
            <person name="Da Silva C."/>
            <person name="Montanini B."/>
            <person name="Hainaut M."/>
            <person name="Levati E."/>
            <person name="Barry K.W."/>
            <person name="Belfiori B."/>
            <person name="Cichocki N."/>
            <person name="Clum A."/>
            <person name="Dockter R.B."/>
            <person name="Fauchery L."/>
            <person name="Guy J."/>
            <person name="Iotti M."/>
            <person name="Le Tacon F."/>
            <person name="Lindquist E.A."/>
            <person name="Lipzen A."/>
            <person name="Malagnac F."/>
            <person name="Mello A."/>
            <person name="Molinier V."/>
            <person name="Miyauchi S."/>
            <person name="Poulain J."/>
            <person name="Riccioni C."/>
            <person name="Rubini A."/>
            <person name="Sitrit Y."/>
            <person name="Splivallo R."/>
            <person name="Traeger S."/>
            <person name="Wang M."/>
            <person name="Zifcakova L."/>
            <person name="Wipf D."/>
            <person name="Zambonelli A."/>
            <person name="Paolocci F."/>
            <person name="Nowrousian M."/>
            <person name="Ottonello S."/>
            <person name="Baldrian P."/>
            <person name="Spatafora J.W."/>
            <person name="Henrissat B."/>
            <person name="Nagy L.G."/>
            <person name="Aury J.M."/>
            <person name="Wincker P."/>
            <person name="Grigoriev I.V."/>
            <person name="Bonfante P."/>
            <person name="Martin F.M."/>
        </authorList>
    </citation>
    <scope>NUCLEOTIDE SEQUENCE [LARGE SCALE GENOMIC DNA]</scope>
    <source>
        <strain evidence="4 5">120613-1</strain>
    </source>
</reference>
<dbReference type="Gene3D" id="1.25.40.10">
    <property type="entry name" value="Tetratricopeptide repeat domain"/>
    <property type="match status" value="1"/>
</dbReference>
<dbReference type="AlphaFoldDB" id="A0A3N4JH04"/>
<gene>
    <name evidence="4" type="ORF">L873DRAFT_1107837</name>
</gene>
<accession>A0A3N4JH04</accession>
<evidence type="ECO:0000259" key="3">
    <source>
        <dbReference type="PROSITE" id="PS50181"/>
    </source>
</evidence>